<comment type="similarity">
    <text evidence="2">Belongs to the cytidine and deoxycytidylate deaminase family.</text>
</comment>
<accession>A0A8C6NF74</accession>
<dbReference type="GO" id="GO:0008270">
    <property type="term" value="F:zinc ion binding"/>
    <property type="evidence" value="ECO:0007669"/>
    <property type="project" value="InterPro"/>
</dbReference>
<dbReference type="GO" id="GO:0016554">
    <property type="term" value="P:cytidine to uridine editing"/>
    <property type="evidence" value="ECO:0007669"/>
    <property type="project" value="TreeGrafter"/>
</dbReference>
<dbReference type="PROSITE" id="PS00903">
    <property type="entry name" value="CYT_DCMP_DEAMINASES_1"/>
    <property type="match status" value="1"/>
</dbReference>
<proteinExistence type="inferred from homology"/>
<evidence type="ECO:0000256" key="2">
    <source>
        <dbReference type="ARBA" id="ARBA00006576"/>
    </source>
</evidence>
<dbReference type="SUPFAM" id="SSF53927">
    <property type="entry name" value="Cytidine deaminase-like"/>
    <property type="match status" value="1"/>
</dbReference>
<organism evidence="7 8">
    <name type="scientific">Melopsittacus undulatus</name>
    <name type="common">Budgerigar</name>
    <name type="synonym">Psittacus undulatus</name>
    <dbReference type="NCBI Taxonomy" id="13146"/>
    <lineage>
        <taxon>Eukaryota</taxon>
        <taxon>Metazoa</taxon>
        <taxon>Chordata</taxon>
        <taxon>Craniata</taxon>
        <taxon>Vertebrata</taxon>
        <taxon>Euteleostomi</taxon>
        <taxon>Archelosauria</taxon>
        <taxon>Archosauria</taxon>
        <taxon>Dinosauria</taxon>
        <taxon>Saurischia</taxon>
        <taxon>Theropoda</taxon>
        <taxon>Coelurosauria</taxon>
        <taxon>Aves</taxon>
        <taxon>Neognathae</taxon>
        <taxon>Neoaves</taxon>
        <taxon>Telluraves</taxon>
        <taxon>Australaves</taxon>
        <taxon>Psittaciformes</taxon>
        <taxon>Psittaculidae</taxon>
        <taxon>Melopsittacus</taxon>
    </lineage>
</organism>
<dbReference type="InterPro" id="IPR050610">
    <property type="entry name" value="APOBEC_Cyt_Deaminase"/>
</dbReference>
<dbReference type="InterPro" id="IPR002125">
    <property type="entry name" value="CMP_dCMP_dom"/>
</dbReference>
<dbReference type="InterPro" id="IPR016193">
    <property type="entry name" value="Cytidine_deaminase-like"/>
</dbReference>
<dbReference type="GO" id="GO:0003723">
    <property type="term" value="F:RNA binding"/>
    <property type="evidence" value="ECO:0007669"/>
    <property type="project" value="TreeGrafter"/>
</dbReference>
<reference evidence="7" key="2">
    <citation type="submission" date="2025-08" db="UniProtKB">
        <authorList>
            <consortium name="Ensembl"/>
        </authorList>
    </citation>
    <scope>IDENTIFICATION</scope>
</reference>
<dbReference type="Proteomes" id="UP000694405">
    <property type="component" value="Chromosome 5"/>
</dbReference>
<keyword evidence="8" id="KW-1185">Reference proteome</keyword>
<dbReference type="InterPro" id="IPR016192">
    <property type="entry name" value="APOBEC/CMP_deaminase_Zn-bd"/>
</dbReference>
<keyword evidence="3" id="KW-0479">Metal-binding</keyword>
<dbReference type="AlphaFoldDB" id="A0A8C6NF74"/>
<evidence type="ECO:0000313" key="7">
    <source>
        <dbReference type="Ensembl" id="ENSMUNP00000018815.2"/>
    </source>
</evidence>
<dbReference type="PROSITE" id="PS51747">
    <property type="entry name" value="CYT_DCMP_DEAMINASES_2"/>
    <property type="match status" value="1"/>
</dbReference>
<sequence length="172" mass="20493">MSFLGAASFCIDMYIPKKALKHHFDPRKAPQDTYLLCIVKWGETGRPWRHWVKNYHYHAEVYFLEKIFQTRKYNNVNCSITWYLSWSPCGNCCRKILNFLKKHSYVSIDIYVARLFYIDNREIRRNLKNLVSSVDVNIYVMEIKGNPTTPCLWIENFGIISFHPSFTYSEKS</sequence>
<evidence type="ECO:0000256" key="4">
    <source>
        <dbReference type="ARBA" id="ARBA00022801"/>
    </source>
</evidence>
<accession>A0A8V5FNS1</accession>
<feature type="domain" description="CMP/dCMP-type deaminase" evidence="6">
    <location>
        <begin position="17"/>
        <end position="134"/>
    </location>
</feature>
<dbReference type="Pfam" id="PF18750">
    <property type="entry name" value="SNAD4"/>
    <property type="match status" value="1"/>
</dbReference>
<evidence type="ECO:0000256" key="3">
    <source>
        <dbReference type="ARBA" id="ARBA00022723"/>
    </source>
</evidence>
<evidence type="ECO:0000313" key="8">
    <source>
        <dbReference type="Proteomes" id="UP000694405"/>
    </source>
</evidence>
<evidence type="ECO:0000256" key="5">
    <source>
        <dbReference type="ARBA" id="ARBA00022833"/>
    </source>
</evidence>
<dbReference type="GO" id="GO:0005737">
    <property type="term" value="C:cytoplasm"/>
    <property type="evidence" value="ECO:0007669"/>
    <property type="project" value="TreeGrafter"/>
</dbReference>
<reference evidence="7" key="1">
    <citation type="submission" date="2020-03" db="EMBL/GenBank/DDBJ databases">
        <title>Melopsittacus undulatus (budgerigar) genome, bMelUnd1, maternal haplotype with Z.</title>
        <authorList>
            <person name="Gedman G."/>
            <person name="Mountcastle J."/>
            <person name="Haase B."/>
            <person name="Formenti G."/>
            <person name="Wright T."/>
            <person name="Apodaca J."/>
            <person name="Pelan S."/>
            <person name="Chow W."/>
            <person name="Rhie A."/>
            <person name="Howe K."/>
            <person name="Fedrigo O."/>
            <person name="Jarvis E.D."/>
        </authorList>
    </citation>
    <scope>NUCLEOTIDE SEQUENCE [LARGE SCALE GENOMIC DNA]</scope>
</reference>
<protein>
    <recommendedName>
        <fullName evidence="6">CMP/dCMP-type deaminase domain-containing protein</fullName>
    </recommendedName>
</protein>
<comment type="cofactor">
    <cofactor evidence="1">
        <name>Zn(2+)</name>
        <dbReference type="ChEBI" id="CHEBI:29105"/>
    </cofactor>
</comment>
<dbReference type="PANTHER" id="PTHR13857:SF26">
    <property type="entry name" value="C-U-EDITING ENZYME APOBEC-1"/>
    <property type="match status" value="1"/>
</dbReference>
<reference evidence="7" key="3">
    <citation type="submission" date="2025-09" db="UniProtKB">
        <authorList>
            <consortium name="Ensembl"/>
        </authorList>
    </citation>
    <scope>IDENTIFICATION</scope>
</reference>
<dbReference type="Gene3D" id="3.40.140.10">
    <property type="entry name" value="Cytidine Deaminase, domain 2"/>
    <property type="match status" value="1"/>
</dbReference>
<dbReference type="GO" id="GO:0005634">
    <property type="term" value="C:nucleus"/>
    <property type="evidence" value="ECO:0007669"/>
    <property type="project" value="TreeGrafter"/>
</dbReference>
<name>A0A8C6NF74_MELUD</name>
<evidence type="ECO:0000256" key="1">
    <source>
        <dbReference type="ARBA" id="ARBA00001947"/>
    </source>
</evidence>
<dbReference type="GO" id="GO:0004126">
    <property type="term" value="F:cytidine deaminase activity"/>
    <property type="evidence" value="ECO:0007669"/>
    <property type="project" value="TreeGrafter"/>
</dbReference>
<keyword evidence="5" id="KW-0862">Zinc</keyword>
<keyword evidence="4" id="KW-0378">Hydrolase</keyword>
<dbReference type="Ensembl" id="ENSMUNT00000021611.2">
    <property type="protein sequence ID" value="ENSMUNP00000018815.2"/>
    <property type="gene ID" value="ENSMUNG00000014405.2"/>
</dbReference>
<evidence type="ECO:0000259" key="6">
    <source>
        <dbReference type="PROSITE" id="PS51747"/>
    </source>
</evidence>
<dbReference type="PANTHER" id="PTHR13857">
    <property type="entry name" value="MRNA EDITING ENZYME"/>
    <property type="match status" value="1"/>
</dbReference>